<evidence type="ECO:0000313" key="1">
    <source>
        <dbReference type="EMBL" id="CAG8660749.1"/>
    </source>
</evidence>
<accession>A0ACA9NPK4</accession>
<proteinExistence type="predicted"/>
<dbReference type="EMBL" id="CAJVPM010026118">
    <property type="protein sequence ID" value="CAG8660749.1"/>
    <property type="molecule type" value="Genomic_DNA"/>
</dbReference>
<reference evidence="1" key="1">
    <citation type="submission" date="2021-06" db="EMBL/GenBank/DDBJ databases">
        <authorList>
            <person name="Kallberg Y."/>
            <person name="Tangrot J."/>
            <person name="Rosling A."/>
        </authorList>
    </citation>
    <scope>NUCLEOTIDE SEQUENCE</scope>
    <source>
        <strain evidence="1">AU212A</strain>
    </source>
</reference>
<protein>
    <submittedName>
        <fullName evidence="1">6225_t:CDS:1</fullName>
    </submittedName>
</protein>
<organism evidence="1 2">
    <name type="scientific">Scutellospora calospora</name>
    <dbReference type="NCBI Taxonomy" id="85575"/>
    <lineage>
        <taxon>Eukaryota</taxon>
        <taxon>Fungi</taxon>
        <taxon>Fungi incertae sedis</taxon>
        <taxon>Mucoromycota</taxon>
        <taxon>Glomeromycotina</taxon>
        <taxon>Glomeromycetes</taxon>
        <taxon>Diversisporales</taxon>
        <taxon>Gigasporaceae</taxon>
        <taxon>Scutellospora</taxon>
    </lineage>
</organism>
<name>A0ACA9NPK4_9GLOM</name>
<comment type="caution">
    <text evidence="1">The sequence shown here is derived from an EMBL/GenBank/DDBJ whole genome shotgun (WGS) entry which is preliminary data.</text>
</comment>
<dbReference type="Proteomes" id="UP000789860">
    <property type="component" value="Unassembled WGS sequence"/>
</dbReference>
<sequence>VIHNFDIVKDKTRISKNNSVENNIVEIEDYIGEDNIGEDNIVNENIVETSLTEDEKINMKYCQARTCSFMFPYFQPEQETRSNLHTRTYTQLARSLNRTMVLANVGNSRIQVCKPHPFSFYYDIEALRKQYPDVRFITQEKFLEWTKERKIRPTAQHSLMVQDGKNTTDGLCPQEKKTMGFNEGVKIFAEKR</sequence>
<feature type="non-terminal residue" evidence="1">
    <location>
        <position position="192"/>
    </location>
</feature>
<gene>
    <name evidence="1" type="ORF">SCALOS_LOCUS9020</name>
</gene>
<feature type="non-terminal residue" evidence="1">
    <location>
        <position position="1"/>
    </location>
</feature>
<keyword evidence="2" id="KW-1185">Reference proteome</keyword>
<evidence type="ECO:0000313" key="2">
    <source>
        <dbReference type="Proteomes" id="UP000789860"/>
    </source>
</evidence>